<reference evidence="2" key="1">
    <citation type="submission" date="2020-09" db="EMBL/GenBank/DDBJ databases">
        <title>The genome sequence of strain Labrenzia suaedae 4C16A.</title>
        <authorList>
            <person name="Liu Y."/>
        </authorList>
    </citation>
    <scope>NUCLEOTIDE SEQUENCE [LARGE SCALE GENOMIC DNA]</scope>
    <source>
        <strain evidence="2">4C16A</strain>
    </source>
</reference>
<proteinExistence type="predicted"/>
<organism evidence="1 2">
    <name type="scientific">Roseibium litorale</name>
    <dbReference type="NCBI Taxonomy" id="2803841"/>
    <lineage>
        <taxon>Bacteria</taxon>
        <taxon>Pseudomonadati</taxon>
        <taxon>Pseudomonadota</taxon>
        <taxon>Alphaproteobacteria</taxon>
        <taxon>Hyphomicrobiales</taxon>
        <taxon>Stappiaceae</taxon>
        <taxon>Roseibium</taxon>
    </lineage>
</organism>
<comment type="caution">
    <text evidence="1">The sequence shown here is derived from an EMBL/GenBank/DDBJ whole genome shotgun (WGS) entry which is preliminary data.</text>
</comment>
<evidence type="ECO:0000313" key="1">
    <source>
        <dbReference type="EMBL" id="MBD8890153.1"/>
    </source>
</evidence>
<evidence type="ECO:0000313" key="2">
    <source>
        <dbReference type="Proteomes" id="UP000632063"/>
    </source>
</evidence>
<dbReference type="EMBL" id="JACYXI010000001">
    <property type="protein sequence ID" value="MBD8890153.1"/>
    <property type="molecule type" value="Genomic_DNA"/>
</dbReference>
<name>A0ABR9CH15_9HYPH</name>
<dbReference type="Proteomes" id="UP000632063">
    <property type="component" value="Unassembled WGS sequence"/>
</dbReference>
<dbReference type="InterPro" id="IPR009752">
    <property type="entry name" value="Phage_Mu_GpJ"/>
</dbReference>
<protein>
    <submittedName>
        <fullName evidence="1">DUF1320 domain-containing protein</fullName>
    </submittedName>
</protein>
<dbReference type="Pfam" id="PF07030">
    <property type="entry name" value="Phage_Mu_Gp36"/>
    <property type="match status" value="1"/>
</dbReference>
<keyword evidence="2" id="KW-1185">Reference proteome</keyword>
<sequence>MPYATQQDMTDRYGADELVQLTDRANVPASTVDTAVVASVLGDASATIDSYLGGRYALPLSVVPQALTRICCELARYHLWGNQAEKDSAVTRNHEEALAWLVSVAKGTVKLDAAGLAPAQSGSGVVLAEGPDRQFTRSSMKGW</sequence>
<accession>A0ABR9CH15</accession>
<dbReference type="RefSeq" id="WP_192145646.1">
    <property type="nucleotide sequence ID" value="NZ_JACYXI010000001.1"/>
</dbReference>
<gene>
    <name evidence="1" type="ORF">IG616_01215</name>
</gene>
<reference evidence="1 2" key="2">
    <citation type="journal article" date="2021" name="Int. J. Syst. Evol. Microbiol.">
        <title>Roseibium litorale sp. nov., isolated from a tidal flat sediment and proposal for the reclassification of Labrenzia polysiphoniae as Roseibium polysiphoniae comb. nov.</title>
        <authorList>
            <person name="Liu Y."/>
            <person name="Pei T."/>
            <person name="Du J."/>
            <person name="Chao M."/>
            <person name="Deng M.R."/>
            <person name="Zhu H."/>
        </authorList>
    </citation>
    <scope>NUCLEOTIDE SEQUENCE [LARGE SCALE GENOMIC DNA]</scope>
    <source>
        <strain evidence="1 2">4C16A</strain>
    </source>
</reference>